<dbReference type="Gramene" id="EFJ36921">
    <property type="protein sequence ID" value="EFJ36921"/>
    <property type="gene ID" value="SELMODRAFT_77597"/>
</dbReference>
<dbReference type="InParanoid" id="D8QSC9"/>
<gene>
    <name evidence="1" type="ORF">SELMODRAFT_77597</name>
</gene>
<dbReference type="AlphaFoldDB" id="D8QSC9"/>
<evidence type="ECO:0008006" key="3">
    <source>
        <dbReference type="Google" id="ProtNLM"/>
    </source>
</evidence>
<dbReference type="PRINTS" id="PR00463">
    <property type="entry name" value="EP450I"/>
</dbReference>
<dbReference type="SUPFAM" id="SSF48264">
    <property type="entry name" value="Cytochrome P450"/>
    <property type="match status" value="1"/>
</dbReference>
<dbReference type="Proteomes" id="UP000001514">
    <property type="component" value="Unassembled WGS sequence"/>
</dbReference>
<dbReference type="KEGG" id="smo:SELMODRAFT_77597"/>
<dbReference type="OMA" id="MSECIEQ"/>
<name>D8QSC9_SELML</name>
<dbReference type="Pfam" id="PF00067">
    <property type="entry name" value="p450"/>
    <property type="match status" value="1"/>
</dbReference>
<dbReference type="PANTHER" id="PTHR24299">
    <property type="entry name" value="CYTOCHROME P450 FAMILY 1"/>
    <property type="match status" value="1"/>
</dbReference>
<dbReference type="InterPro" id="IPR002401">
    <property type="entry name" value="Cyt_P450_E_grp-I"/>
</dbReference>
<dbReference type="HOGENOM" id="CLU_001570_26_3_1"/>
<evidence type="ECO:0000313" key="2">
    <source>
        <dbReference type="Proteomes" id="UP000001514"/>
    </source>
</evidence>
<dbReference type="InterPro" id="IPR036396">
    <property type="entry name" value="Cyt_P450_sf"/>
</dbReference>
<organism evidence="2">
    <name type="scientific">Selaginella moellendorffii</name>
    <name type="common">Spikemoss</name>
    <dbReference type="NCBI Taxonomy" id="88036"/>
    <lineage>
        <taxon>Eukaryota</taxon>
        <taxon>Viridiplantae</taxon>
        <taxon>Streptophyta</taxon>
        <taxon>Embryophyta</taxon>
        <taxon>Tracheophyta</taxon>
        <taxon>Lycopodiopsida</taxon>
        <taxon>Selaginellales</taxon>
        <taxon>Selaginellaceae</taxon>
        <taxon>Selaginella</taxon>
    </lineage>
</organism>
<evidence type="ECO:0000313" key="1">
    <source>
        <dbReference type="EMBL" id="EFJ36921.1"/>
    </source>
</evidence>
<accession>D8QSC9</accession>
<dbReference type="eggNOG" id="KOG0156">
    <property type="taxonomic scope" value="Eukaryota"/>
</dbReference>
<dbReference type="Gene3D" id="1.10.630.10">
    <property type="entry name" value="Cytochrome P450"/>
    <property type="match status" value="1"/>
</dbReference>
<sequence>MDLGVALFLLSVGLTILIGRILSSQRRLPPGPFCFPIFGALFSLQEPLHQHFAKISKKYGPIVFLKIGMVPFVVVTDKEMAAQVLKAHDLEFASRPDEEFFRIVSHDWNDLILAPIGDKWKTMRRISSTHLFNNSTLKASAGFRESEMKHAVKAIFQQSGTTIKLQEVLSNLASNSLCLVLFSKRGVEVVDLIRNILGLSLNLNIGTLLPALDWLDLHGVYKKLNTELVPRLKLLLEDQIDKHRRRKDQAGDTFVPQDFTDVLISLEDKDKLSNISILALLSVSI</sequence>
<proteinExistence type="predicted"/>
<dbReference type="EMBL" id="GL377566">
    <property type="protein sequence ID" value="EFJ36921.1"/>
    <property type="molecule type" value="Genomic_DNA"/>
</dbReference>
<dbReference type="GO" id="GO:0005506">
    <property type="term" value="F:iron ion binding"/>
    <property type="evidence" value="ECO:0007669"/>
    <property type="project" value="InterPro"/>
</dbReference>
<dbReference type="GO" id="GO:0016712">
    <property type="term" value="F:oxidoreductase activity, acting on paired donors, with incorporation or reduction of molecular oxygen, reduced flavin or flavoprotein as one donor, and incorporation of one atom of oxygen"/>
    <property type="evidence" value="ECO:0000318"/>
    <property type="project" value="GO_Central"/>
</dbReference>
<reference evidence="1 2" key="1">
    <citation type="journal article" date="2011" name="Science">
        <title>The Selaginella genome identifies genetic changes associated with the evolution of vascular plants.</title>
        <authorList>
            <person name="Banks J.A."/>
            <person name="Nishiyama T."/>
            <person name="Hasebe M."/>
            <person name="Bowman J.L."/>
            <person name="Gribskov M."/>
            <person name="dePamphilis C."/>
            <person name="Albert V.A."/>
            <person name="Aono N."/>
            <person name="Aoyama T."/>
            <person name="Ambrose B.A."/>
            <person name="Ashton N.W."/>
            <person name="Axtell M.J."/>
            <person name="Barker E."/>
            <person name="Barker M.S."/>
            <person name="Bennetzen J.L."/>
            <person name="Bonawitz N.D."/>
            <person name="Chapple C."/>
            <person name="Cheng C."/>
            <person name="Correa L.G."/>
            <person name="Dacre M."/>
            <person name="DeBarry J."/>
            <person name="Dreyer I."/>
            <person name="Elias M."/>
            <person name="Engstrom E.M."/>
            <person name="Estelle M."/>
            <person name="Feng L."/>
            <person name="Finet C."/>
            <person name="Floyd S.K."/>
            <person name="Frommer W.B."/>
            <person name="Fujita T."/>
            <person name="Gramzow L."/>
            <person name="Gutensohn M."/>
            <person name="Harholt J."/>
            <person name="Hattori M."/>
            <person name="Heyl A."/>
            <person name="Hirai T."/>
            <person name="Hiwatashi Y."/>
            <person name="Ishikawa M."/>
            <person name="Iwata M."/>
            <person name="Karol K.G."/>
            <person name="Koehler B."/>
            <person name="Kolukisaoglu U."/>
            <person name="Kubo M."/>
            <person name="Kurata T."/>
            <person name="Lalonde S."/>
            <person name="Li K."/>
            <person name="Li Y."/>
            <person name="Litt A."/>
            <person name="Lyons E."/>
            <person name="Manning G."/>
            <person name="Maruyama T."/>
            <person name="Michael T.P."/>
            <person name="Mikami K."/>
            <person name="Miyazaki S."/>
            <person name="Morinaga S."/>
            <person name="Murata T."/>
            <person name="Mueller-Roeber B."/>
            <person name="Nelson D.R."/>
            <person name="Obara M."/>
            <person name="Oguri Y."/>
            <person name="Olmstead R.G."/>
            <person name="Onodera N."/>
            <person name="Petersen B.L."/>
            <person name="Pils B."/>
            <person name="Prigge M."/>
            <person name="Rensing S.A."/>
            <person name="Riano-Pachon D.M."/>
            <person name="Roberts A.W."/>
            <person name="Sato Y."/>
            <person name="Scheller H.V."/>
            <person name="Schulz B."/>
            <person name="Schulz C."/>
            <person name="Shakirov E.V."/>
            <person name="Shibagaki N."/>
            <person name="Shinohara N."/>
            <person name="Shippen D.E."/>
            <person name="Soerensen I."/>
            <person name="Sotooka R."/>
            <person name="Sugimoto N."/>
            <person name="Sugita M."/>
            <person name="Sumikawa N."/>
            <person name="Tanurdzic M."/>
            <person name="Theissen G."/>
            <person name="Ulvskov P."/>
            <person name="Wakazuki S."/>
            <person name="Weng J.K."/>
            <person name="Willats W.W."/>
            <person name="Wipf D."/>
            <person name="Wolf P.G."/>
            <person name="Yang L."/>
            <person name="Zimmer A.D."/>
            <person name="Zhu Q."/>
            <person name="Mitros T."/>
            <person name="Hellsten U."/>
            <person name="Loque D."/>
            <person name="Otillar R."/>
            <person name="Salamov A."/>
            <person name="Schmutz J."/>
            <person name="Shapiro H."/>
            <person name="Lindquist E."/>
            <person name="Lucas S."/>
            <person name="Rokhsar D."/>
            <person name="Grigoriev I.V."/>
        </authorList>
    </citation>
    <scope>NUCLEOTIDE SEQUENCE [LARGE SCALE GENOMIC DNA]</scope>
</reference>
<dbReference type="InterPro" id="IPR001128">
    <property type="entry name" value="Cyt_P450"/>
</dbReference>
<dbReference type="GO" id="GO:0020037">
    <property type="term" value="F:heme binding"/>
    <property type="evidence" value="ECO:0007669"/>
    <property type="project" value="InterPro"/>
</dbReference>
<dbReference type="PANTHER" id="PTHR24299:SF21">
    <property type="entry name" value="OS09G0441600 PROTEIN"/>
    <property type="match status" value="1"/>
</dbReference>
<dbReference type="OrthoDB" id="2789670at2759"/>
<keyword evidence="2" id="KW-1185">Reference proteome</keyword>
<protein>
    <recommendedName>
        <fullName evidence="3">Cytochrome P450</fullName>
    </recommendedName>
</protein>